<reference evidence="2" key="1">
    <citation type="submission" date="2023-03" db="EMBL/GenBank/DDBJ databases">
        <title>Massive genome expansion in bonnet fungi (Mycena s.s.) driven by repeated elements and novel gene families across ecological guilds.</title>
        <authorList>
            <consortium name="Lawrence Berkeley National Laboratory"/>
            <person name="Harder C.B."/>
            <person name="Miyauchi S."/>
            <person name="Viragh M."/>
            <person name="Kuo A."/>
            <person name="Thoen E."/>
            <person name="Andreopoulos B."/>
            <person name="Lu D."/>
            <person name="Skrede I."/>
            <person name="Drula E."/>
            <person name="Henrissat B."/>
            <person name="Morin E."/>
            <person name="Kohler A."/>
            <person name="Barry K."/>
            <person name="LaButti K."/>
            <person name="Morin E."/>
            <person name="Salamov A."/>
            <person name="Lipzen A."/>
            <person name="Mereny Z."/>
            <person name="Hegedus B."/>
            <person name="Baldrian P."/>
            <person name="Stursova M."/>
            <person name="Weitz H."/>
            <person name="Taylor A."/>
            <person name="Grigoriev I.V."/>
            <person name="Nagy L.G."/>
            <person name="Martin F."/>
            <person name="Kauserud H."/>
        </authorList>
    </citation>
    <scope>NUCLEOTIDE SEQUENCE</scope>
    <source>
        <strain evidence="2">CBHHK182m</strain>
    </source>
</reference>
<keyword evidence="1" id="KW-0472">Membrane</keyword>
<keyword evidence="3" id="KW-1185">Reference proteome</keyword>
<keyword evidence="1" id="KW-1133">Transmembrane helix</keyword>
<keyword evidence="1" id="KW-0812">Transmembrane</keyword>
<sequence length="207" mass="23229">MVELDIGGSLAKSRSLTSFSRSSCFVGPSLSFVPRSTPWKQASDSRPQLIRSAKEVPISTKSPLSATSHGQLSRRAAAPRLLAEKGDLIPLRKHFVKPALTFGEFVKPALVFGRIHWMDLGYYLWLWTAEDQMVWPLWRKSGQIDSFLENCCRALCDLSPTARLVLRTFFYRRRAPWVVSGIGSYTTPTSIASLALIVFVVGNVRRR</sequence>
<feature type="transmembrane region" description="Helical" evidence="1">
    <location>
        <begin position="177"/>
        <end position="201"/>
    </location>
</feature>
<accession>A0AAD7MWN6</accession>
<dbReference type="Proteomes" id="UP001215598">
    <property type="component" value="Unassembled WGS sequence"/>
</dbReference>
<organism evidence="2 3">
    <name type="scientific">Mycena metata</name>
    <dbReference type="NCBI Taxonomy" id="1033252"/>
    <lineage>
        <taxon>Eukaryota</taxon>
        <taxon>Fungi</taxon>
        <taxon>Dikarya</taxon>
        <taxon>Basidiomycota</taxon>
        <taxon>Agaricomycotina</taxon>
        <taxon>Agaricomycetes</taxon>
        <taxon>Agaricomycetidae</taxon>
        <taxon>Agaricales</taxon>
        <taxon>Marasmiineae</taxon>
        <taxon>Mycenaceae</taxon>
        <taxon>Mycena</taxon>
    </lineage>
</organism>
<name>A0AAD7MWN6_9AGAR</name>
<gene>
    <name evidence="2" type="ORF">B0H16DRAFT_1466914</name>
</gene>
<evidence type="ECO:0000256" key="1">
    <source>
        <dbReference type="SAM" id="Phobius"/>
    </source>
</evidence>
<evidence type="ECO:0000313" key="3">
    <source>
        <dbReference type="Proteomes" id="UP001215598"/>
    </source>
</evidence>
<dbReference type="AlphaFoldDB" id="A0AAD7MWN6"/>
<proteinExistence type="predicted"/>
<evidence type="ECO:0000313" key="2">
    <source>
        <dbReference type="EMBL" id="KAJ7735939.1"/>
    </source>
</evidence>
<dbReference type="EMBL" id="JARKIB010000124">
    <property type="protein sequence ID" value="KAJ7735939.1"/>
    <property type="molecule type" value="Genomic_DNA"/>
</dbReference>
<protein>
    <submittedName>
        <fullName evidence="2">Uncharacterized protein</fullName>
    </submittedName>
</protein>
<comment type="caution">
    <text evidence="2">The sequence shown here is derived from an EMBL/GenBank/DDBJ whole genome shotgun (WGS) entry which is preliminary data.</text>
</comment>